<name>A0A2U1JE22_SMIAN</name>
<dbReference type="GO" id="GO:0005730">
    <property type="term" value="C:nucleolus"/>
    <property type="evidence" value="ECO:0007669"/>
    <property type="project" value="TreeGrafter"/>
</dbReference>
<evidence type="ECO:0000259" key="10">
    <source>
        <dbReference type="PROSITE" id="PS51060"/>
    </source>
</evidence>
<evidence type="ECO:0000256" key="7">
    <source>
        <dbReference type="ARBA" id="ARBA00033987"/>
    </source>
</evidence>
<dbReference type="Gene3D" id="3.90.228.10">
    <property type="match status" value="1"/>
</dbReference>
<keyword evidence="5 8" id="KW-0520">NAD</keyword>
<dbReference type="InterPro" id="IPR004102">
    <property type="entry name" value="Poly(ADP-ribose)pol_reg_dom"/>
</dbReference>
<dbReference type="InterPro" id="IPR049809">
    <property type="entry name" value="YehF/YfeS-like_WGR"/>
</dbReference>
<dbReference type="InterPro" id="IPR050800">
    <property type="entry name" value="ARTD/PARP"/>
</dbReference>
<evidence type="ECO:0000259" key="9">
    <source>
        <dbReference type="PROSITE" id="PS51059"/>
    </source>
</evidence>
<dbReference type="Pfam" id="PF00644">
    <property type="entry name" value="PARP"/>
    <property type="match status" value="1"/>
</dbReference>
<dbReference type="GO" id="GO:1990404">
    <property type="term" value="F:NAD+-protein mono-ADP-ribosyltransferase activity"/>
    <property type="evidence" value="ECO:0007669"/>
    <property type="project" value="TreeGrafter"/>
</dbReference>
<dbReference type="GO" id="GO:0003950">
    <property type="term" value="F:NAD+ poly-ADP-ribosyltransferase activity"/>
    <property type="evidence" value="ECO:0007669"/>
    <property type="project" value="UniProtKB-UniRule"/>
</dbReference>
<protein>
    <recommendedName>
        <fullName evidence="8">Poly [ADP-ribose] polymerase</fullName>
        <shortName evidence="8">PARP</shortName>
        <ecNumber evidence="8">2.4.2.-</ecNumber>
    </recommendedName>
</protein>
<evidence type="ECO:0000256" key="1">
    <source>
        <dbReference type="ARBA" id="ARBA00004123"/>
    </source>
</evidence>
<dbReference type="InterPro" id="IPR008893">
    <property type="entry name" value="WGR_domain"/>
</dbReference>
<evidence type="ECO:0000256" key="3">
    <source>
        <dbReference type="ARBA" id="ARBA00022679"/>
    </source>
</evidence>
<keyword evidence="3 8" id="KW-0808">Transferase</keyword>
<proteinExistence type="predicted"/>
<accession>A0A2U1JE22</accession>
<dbReference type="InterPro" id="IPR036930">
    <property type="entry name" value="WGR_dom_sf"/>
</dbReference>
<dbReference type="InterPro" id="IPR012317">
    <property type="entry name" value="Poly(ADP-ribose)pol_cat_dom"/>
</dbReference>
<evidence type="ECO:0000313" key="11">
    <source>
        <dbReference type="EMBL" id="PWA03341.1"/>
    </source>
</evidence>
<dbReference type="EMBL" id="MBFU01000021">
    <property type="protein sequence ID" value="PWA03341.1"/>
    <property type="molecule type" value="Genomic_DNA"/>
</dbReference>
<comment type="subcellular location">
    <subcellularLocation>
        <location evidence="1">Nucleus</location>
    </subcellularLocation>
</comment>
<feature type="domain" description="PARP alpha-helical" evidence="10">
    <location>
        <begin position="104"/>
        <end position="266"/>
    </location>
</feature>
<comment type="catalytic activity">
    <reaction evidence="7">
        <text>NAD(+) + (ADP-D-ribosyl)n-acceptor = nicotinamide + (ADP-D-ribosyl)n+1-acceptor + H(+).</text>
        <dbReference type="EC" id="2.4.2.30"/>
    </reaction>
</comment>
<dbReference type="SUPFAM" id="SSF47587">
    <property type="entry name" value="Domain of poly(ADP-ribose) polymerase"/>
    <property type="match status" value="1"/>
</dbReference>
<dbReference type="Proteomes" id="UP000245591">
    <property type="component" value="Unassembled WGS sequence"/>
</dbReference>
<dbReference type="GO" id="GO:0070212">
    <property type="term" value="P:protein poly-ADP-ribosylation"/>
    <property type="evidence" value="ECO:0007669"/>
    <property type="project" value="TreeGrafter"/>
</dbReference>
<sequence>MSEPKAEGQQNTTKQMLILFSVNQNNNKFYYAELCEDQDEVLVRYGRVGNNGVEHRYKGGLKKFESLLRAKRNKGYKDAMIEETVGESGVEVQHNVIETALNEINYKDDLSKELVKTISSKNVHKITGSTSIMFDSKDGLFKTPLGVIQRTGVEQAINLLAELEKVLPKYLELRDKKPNVDTEVKKGKKRDAGGKVLRTLKNPSDTLEFIESKMFDLNEQYFVIIPNKVKNARDIEHLLFSQKAIDEQKATCDALLETLDLIDDLKKKNQEKSNNVGSPTFSVEIEHVKDETLFALVNQLFESNKNPVHGYNNNKARILKIYKIKLESQQQAFEKRKEKKNVNLLWHGTRTENLLSIMSKGLLLPKLSPAQKKGAMFGDGVYFANQSTKSLNYCDGGLWTQDSNESDTIYMFLASVNTGNSFVPSGPVSSPPPEGYDSYWAKAGKSGVINDEIIVFSADQVRLDYILEIERKNNSP</sequence>
<dbReference type="Gene3D" id="1.20.142.10">
    <property type="entry name" value="Poly(ADP-ribose) polymerase, regulatory domain"/>
    <property type="match status" value="1"/>
</dbReference>
<dbReference type="PANTHER" id="PTHR10459">
    <property type="entry name" value="DNA LIGASE"/>
    <property type="match status" value="1"/>
</dbReference>
<evidence type="ECO:0000256" key="6">
    <source>
        <dbReference type="ARBA" id="ARBA00023242"/>
    </source>
</evidence>
<dbReference type="GO" id="GO:0006302">
    <property type="term" value="P:double-strand break repair"/>
    <property type="evidence" value="ECO:0007669"/>
    <property type="project" value="TreeGrafter"/>
</dbReference>
<dbReference type="Gene3D" id="2.20.140.10">
    <property type="entry name" value="WGR domain"/>
    <property type="match status" value="1"/>
</dbReference>
<gene>
    <name evidence="11" type="ORF">BB558_000522</name>
</gene>
<keyword evidence="2 8" id="KW-0328">Glycosyltransferase</keyword>
<dbReference type="EC" id="2.4.2.-" evidence="8"/>
<evidence type="ECO:0000256" key="8">
    <source>
        <dbReference type="RuleBase" id="RU362114"/>
    </source>
</evidence>
<reference evidence="11 12" key="1">
    <citation type="journal article" date="2018" name="MBio">
        <title>Comparative Genomics Reveals the Core Gene Toolbox for the Fungus-Insect Symbiosis.</title>
        <authorList>
            <person name="Wang Y."/>
            <person name="Stata M."/>
            <person name="Wang W."/>
            <person name="Stajich J.E."/>
            <person name="White M.M."/>
            <person name="Moncalvo J.M."/>
        </authorList>
    </citation>
    <scope>NUCLEOTIDE SEQUENCE [LARGE SCALE GENOMIC DNA]</scope>
    <source>
        <strain evidence="11 12">AUS-126-30</strain>
    </source>
</reference>
<dbReference type="PROSITE" id="PS51059">
    <property type="entry name" value="PARP_CATALYTIC"/>
    <property type="match status" value="1"/>
</dbReference>
<keyword evidence="12" id="KW-1185">Reference proteome</keyword>
<feature type="domain" description="PARP catalytic" evidence="9">
    <location>
        <begin position="269"/>
        <end position="476"/>
    </location>
</feature>
<keyword evidence="4" id="KW-0548">Nucleotidyltransferase</keyword>
<evidence type="ECO:0000313" key="12">
    <source>
        <dbReference type="Proteomes" id="UP000245591"/>
    </source>
</evidence>
<dbReference type="PROSITE" id="PS51060">
    <property type="entry name" value="PARP_ALPHA_HD"/>
    <property type="match status" value="1"/>
</dbReference>
<evidence type="ECO:0000256" key="5">
    <source>
        <dbReference type="ARBA" id="ARBA00023027"/>
    </source>
</evidence>
<evidence type="ECO:0000256" key="2">
    <source>
        <dbReference type="ARBA" id="ARBA00022676"/>
    </source>
</evidence>
<dbReference type="SUPFAM" id="SSF56399">
    <property type="entry name" value="ADP-ribosylation"/>
    <property type="match status" value="1"/>
</dbReference>
<comment type="caution">
    <text evidence="11">The sequence shown here is derived from an EMBL/GenBank/DDBJ whole genome shotgun (WGS) entry which is preliminary data.</text>
</comment>
<dbReference type="Pfam" id="PF05406">
    <property type="entry name" value="WGR"/>
    <property type="match status" value="1"/>
</dbReference>
<dbReference type="GO" id="GO:0016779">
    <property type="term" value="F:nucleotidyltransferase activity"/>
    <property type="evidence" value="ECO:0007669"/>
    <property type="project" value="UniProtKB-KW"/>
</dbReference>
<dbReference type="SMART" id="SM00773">
    <property type="entry name" value="WGR"/>
    <property type="match status" value="1"/>
</dbReference>
<dbReference type="PANTHER" id="PTHR10459:SF60">
    <property type="entry name" value="POLY [ADP-RIBOSE] POLYMERASE 2"/>
    <property type="match status" value="1"/>
</dbReference>
<dbReference type="SUPFAM" id="SSF142921">
    <property type="entry name" value="WGR domain-like"/>
    <property type="match status" value="1"/>
</dbReference>
<dbReference type="CDD" id="cd07996">
    <property type="entry name" value="WGR_MMR_like"/>
    <property type="match status" value="1"/>
</dbReference>
<organism evidence="11 12">
    <name type="scientific">Smittium angustum</name>
    <dbReference type="NCBI Taxonomy" id="133377"/>
    <lineage>
        <taxon>Eukaryota</taxon>
        <taxon>Fungi</taxon>
        <taxon>Fungi incertae sedis</taxon>
        <taxon>Zoopagomycota</taxon>
        <taxon>Kickxellomycotina</taxon>
        <taxon>Harpellomycetes</taxon>
        <taxon>Harpellales</taxon>
        <taxon>Legeriomycetaceae</taxon>
        <taxon>Smittium</taxon>
    </lineage>
</organism>
<evidence type="ECO:0000256" key="4">
    <source>
        <dbReference type="ARBA" id="ARBA00022695"/>
    </source>
</evidence>
<keyword evidence="6" id="KW-0539">Nucleus</keyword>
<dbReference type="InterPro" id="IPR036616">
    <property type="entry name" value="Poly(ADP-ribose)pol_reg_dom_sf"/>
</dbReference>
<dbReference type="AlphaFoldDB" id="A0A2U1JE22"/>